<sequence>MGFQESHLQEAILAQQACTSGIKVENHVIPTPKVILLEDDYYKQLYPSQPLLFKNRLIKVQGSLNRYRFIASLSVEREQPEYDADSEDEQWLAGKEIPINDFEKMMELLESASSDLQICQPREAQSLLKEFDDNLVDDVYDYWLQKRKVAAAIRKTASLIARIKTDSRRDTPGTVNPYVAFRRRAEKMQTRKNRKNDEESYEKILKLGYDMGKALSLFEMMKKREKTKAALIALDEKIFVERRMSSLSVTTNGDTNVKTKPEFYVSFEDIQDENAGSIVKTKSQKRKKHGWSATVSAVDKDVVTRAWLKKNAEAWNKPPVGITWLTTGCSTSAVTASEAERSAADAEAAADGRFAFKRRRGCIYRASLPVPTLSSDAQINGFGSY</sequence>
<evidence type="ECO:0000313" key="2">
    <source>
        <dbReference type="Proteomes" id="UP000274131"/>
    </source>
</evidence>
<dbReference type="PANTHER" id="PTHR14898">
    <property type="entry name" value="ENHANCER OF POLYCOMB"/>
    <property type="match status" value="1"/>
</dbReference>
<proteinExistence type="predicted"/>
<dbReference type="InterPro" id="IPR024943">
    <property type="entry name" value="Enhancer_polycomb"/>
</dbReference>
<gene>
    <name evidence="1" type="ORF">EVEC_LOCUS2089</name>
</gene>
<dbReference type="STRING" id="51028.A0A3P6HZK7"/>
<keyword evidence="2" id="KW-1185">Reference proteome</keyword>
<dbReference type="AlphaFoldDB" id="A0A3P6HZK7"/>
<dbReference type="GO" id="GO:0035267">
    <property type="term" value="C:NuA4 histone acetyltransferase complex"/>
    <property type="evidence" value="ECO:0007669"/>
    <property type="project" value="InterPro"/>
</dbReference>
<evidence type="ECO:0000313" key="1">
    <source>
        <dbReference type="EMBL" id="VDD86946.1"/>
    </source>
</evidence>
<protein>
    <recommendedName>
        <fullName evidence="3">Enhancer of polycomb-like protein</fullName>
    </recommendedName>
</protein>
<dbReference type="EMBL" id="UXUI01007316">
    <property type="protein sequence ID" value="VDD86946.1"/>
    <property type="molecule type" value="Genomic_DNA"/>
</dbReference>
<reference evidence="1 2" key="1">
    <citation type="submission" date="2018-10" db="EMBL/GenBank/DDBJ databases">
        <authorList>
            <consortium name="Pathogen Informatics"/>
        </authorList>
    </citation>
    <scope>NUCLEOTIDE SEQUENCE [LARGE SCALE GENOMIC DNA]</scope>
</reference>
<name>A0A3P6HZK7_ENTVE</name>
<accession>A0A3P6HZK7</accession>
<dbReference type="Proteomes" id="UP000274131">
    <property type="component" value="Unassembled WGS sequence"/>
</dbReference>
<dbReference type="OrthoDB" id="435275at2759"/>
<organism evidence="1 2">
    <name type="scientific">Enterobius vermicularis</name>
    <name type="common">Human pinworm</name>
    <dbReference type="NCBI Taxonomy" id="51028"/>
    <lineage>
        <taxon>Eukaryota</taxon>
        <taxon>Metazoa</taxon>
        <taxon>Ecdysozoa</taxon>
        <taxon>Nematoda</taxon>
        <taxon>Chromadorea</taxon>
        <taxon>Rhabditida</taxon>
        <taxon>Spirurina</taxon>
        <taxon>Oxyuridomorpha</taxon>
        <taxon>Oxyuroidea</taxon>
        <taxon>Oxyuridae</taxon>
        <taxon>Enterobius</taxon>
    </lineage>
</organism>
<evidence type="ECO:0008006" key="3">
    <source>
        <dbReference type="Google" id="ProtNLM"/>
    </source>
</evidence>
<dbReference type="GO" id="GO:0006357">
    <property type="term" value="P:regulation of transcription by RNA polymerase II"/>
    <property type="evidence" value="ECO:0007669"/>
    <property type="project" value="InterPro"/>
</dbReference>